<keyword evidence="2" id="KW-1185">Reference proteome</keyword>
<accession>A0A1M5AR82</accession>
<proteinExistence type="predicted"/>
<dbReference type="Proteomes" id="UP000184164">
    <property type="component" value="Unassembled WGS sequence"/>
</dbReference>
<protein>
    <submittedName>
        <fullName evidence="1">Uncharacterized protein</fullName>
    </submittedName>
</protein>
<sequence>MNTIYENSSFEFKFMLSLGENFSLFFQKKTLFAPIQKKKNKSDFSRILNYSESNC</sequence>
<reference evidence="1 2" key="1">
    <citation type="submission" date="2016-11" db="EMBL/GenBank/DDBJ databases">
        <authorList>
            <person name="Jaros S."/>
            <person name="Januszkiewicz K."/>
            <person name="Wedrychowicz H."/>
        </authorList>
    </citation>
    <scope>NUCLEOTIDE SEQUENCE [LARGE SCALE GENOMIC DNA]</scope>
    <source>
        <strain evidence="1 2">DSM 26910</strain>
    </source>
</reference>
<organism evidence="1 2">
    <name type="scientific">Mariniphaga anaerophila</name>
    <dbReference type="NCBI Taxonomy" id="1484053"/>
    <lineage>
        <taxon>Bacteria</taxon>
        <taxon>Pseudomonadati</taxon>
        <taxon>Bacteroidota</taxon>
        <taxon>Bacteroidia</taxon>
        <taxon>Marinilabiliales</taxon>
        <taxon>Prolixibacteraceae</taxon>
        <taxon>Mariniphaga</taxon>
    </lineage>
</organism>
<evidence type="ECO:0000313" key="1">
    <source>
        <dbReference type="EMBL" id="SHF32768.1"/>
    </source>
</evidence>
<dbReference type="STRING" id="1484053.SAMN05444274_104436"/>
<gene>
    <name evidence="1" type="ORF">SAMN05444274_104436</name>
</gene>
<name>A0A1M5AR82_9BACT</name>
<dbReference type="EMBL" id="FQUM01000004">
    <property type="protein sequence ID" value="SHF32768.1"/>
    <property type="molecule type" value="Genomic_DNA"/>
</dbReference>
<evidence type="ECO:0000313" key="2">
    <source>
        <dbReference type="Proteomes" id="UP000184164"/>
    </source>
</evidence>
<dbReference type="AlphaFoldDB" id="A0A1M5AR82"/>